<dbReference type="EMBL" id="JAQAGZ010000005">
    <property type="protein sequence ID" value="MCZ8512696.1"/>
    <property type="molecule type" value="Genomic_DNA"/>
</dbReference>
<keyword evidence="2" id="KW-0201">Cytochrome c-type biogenesis</keyword>
<evidence type="ECO:0000256" key="4">
    <source>
        <dbReference type="ARBA" id="ARBA00023157"/>
    </source>
</evidence>
<name>A0ABT4Q749_9BACL</name>
<dbReference type="PROSITE" id="PS51352">
    <property type="entry name" value="THIOREDOXIN_2"/>
    <property type="match status" value="1"/>
</dbReference>
<evidence type="ECO:0000313" key="8">
    <source>
        <dbReference type="Proteomes" id="UP001527882"/>
    </source>
</evidence>
<keyword evidence="8" id="KW-1185">Reference proteome</keyword>
<evidence type="ECO:0000256" key="1">
    <source>
        <dbReference type="ARBA" id="ARBA00004196"/>
    </source>
</evidence>
<dbReference type="InterPro" id="IPR036249">
    <property type="entry name" value="Thioredoxin-like_sf"/>
</dbReference>
<evidence type="ECO:0000256" key="3">
    <source>
        <dbReference type="ARBA" id="ARBA00022968"/>
    </source>
</evidence>
<comment type="subcellular location">
    <subcellularLocation>
        <location evidence="1">Cell envelope</location>
    </subcellularLocation>
</comment>
<dbReference type="RefSeq" id="WP_269881143.1">
    <property type="nucleotide sequence ID" value="NZ_JAQAGZ010000005.1"/>
</dbReference>
<evidence type="ECO:0000256" key="5">
    <source>
        <dbReference type="ARBA" id="ARBA00023284"/>
    </source>
</evidence>
<dbReference type="PROSITE" id="PS00194">
    <property type="entry name" value="THIOREDOXIN_1"/>
    <property type="match status" value="1"/>
</dbReference>
<organism evidence="7 8">
    <name type="scientific">Paenibacillus gyeongsangnamensis</name>
    <dbReference type="NCBI Taxonomy" id="3388067"/>
    <lineage>
        <taxon>Bacteria</taxon>
        <taxon>Bacillati</taxon>
        <taxon>Bacillota</taxon>
        <taxon>Bacilli</taxon>
        <taxon>Bacillales</taxon>
        <taxon>Paenibacillaceae</taxon>
        <taxon>Paenibacillus</taxon>
    </lineage>
</organism>
<keyword evidence="3" id="KW-0812">Transmembrane</keyword>
<keyword evidence="3" id="KW-0735">Signal-anchor</keyword>
<dbReference type="Proteomes" id="UP001527882">
    <property type="component" value="Unassembled WGS sequence"/>
</dbReference>
<feature type="domain" description="Thioredoxin" evidence="6">
    <location>
        <begin position="31"/>
        <end position="168"/>
    </location>
</feature>
<proteinExistence type="predicted"/>
<protein>
    <submittedName>
        <fullName evidence="7">TlpA disulfide reductase family protein</fullName>
    </submittedName>
</protein>
<dbReference type="PANTHER" id="PTHR42852">
    <property type="entry name" value="THIOL:DISULFIDE INTERCHANGE PROTEIN DSBE"/>
    <property type="match status" value="1"/>
</dbReference>
<dbReference type="SUPFAM" id="SSF52833">
    <property type="entry name" value="Thioredoxin-like"/>
    <property type="match status" value="1"/>
</dbReference>
<reference evidence="7 8" key="1">
    <citation type="submission" date="2022-12" db="EMBL/GenBank/DDBJ databases">
        <title>Draft genome sequence of Paenibacillus sp. dW9.</title>
        <authorList>
            <person name="Choi E.-W."/>
            <person name="Kim D.-U."/>
        </authorList>
    </citation>
    <scope>NUCLEOTIDE SEQUENCE [LARGE SCALE GENOMIC DNA]</scope>
    <source>
        <strain evidence="8">dW9</strain>
    </source>
</reference>
<dbReference type="Gene3D" id="3.40.30.10">
    <property type="entry name" value="Glutaredoxin"/>
    <property type="match status" value="1"/>
</dbReference>
<dbReference type="InterPro" id="IPR013766">
    <property type="entry name" value="Thioredoxin_domain"/>
</dbReference>
<dbReference type="InterPro" id="IPR017937">
    <property type="entry name" value="Thioredoxin_CS"/>
</dbReference>
<evidence type="ECO:0000313" key="7">
    <source>
        <dbReference type="EMBL" id="MCZ8512696.1"/>
    </source>
</evidence>
<sequence>MKKQVFLIILILCATILTLWNHKGKPQEVWAKIGQPAPPFRLSLLNGQAYTLKPGEGKPMIINFWASWCEPCKEEMPALSAIYETYRDQIELVAVTGKDEASAVNAFVREYKIPFPVLLDPGTEAAEAYRIVQIPTTYLVNKEGIITERILGPTDSAALQNKIKLLLQQER</sequence>
<comment type="caution">
    <text evidence="7">The sequence shown here is derived from an EMBL/GenBank/DDBJ whole genome shotgun (WGS) entry which is preliminary data.</text>
</comment>
<dbReference type="InterPro" id="IPR000866">
    <property type="entry name" value="AhpC/TSA"/>
</dbReference>
<dbReference type="InterPro" id="IPR050553">
    <property type="entry name" value="Thioredoxin_ResA/DsbE_sf"/>
</dbReference>
<gene>
    <name evidence="7" type="ORF">O9H85_09770</name>
</gene>
<dbReference type="Pfam" id="PF00578">
    <property type="entry name" value="AhpC-TSA"/>
    <property type="match status" value="1"/>
</dbReference>
<dbReference type="PANTHER" id="PTHR42852:SF6">
    <property type="entry name" value="THIOL:DISULFIDE INTERCHANGE PROTEIN DSBE"/>
    <property type="match status" value="1"/>
</dbReference>
<accession>A0ABT4Q749</accession>
<evidence type="ECO:0000259" key="6">
    <source>
        <dbReference type="PROSITE" id="PS51352"/>
    </source>
</evidence>
<evidence type="ECO:0000256" key="2">
    <source>
        <dbReference type="ARBA" id="ARBA00022748"/>
    </source>
</evidence>
<dbReference type="CDD" id="cd02966">
    <property type="entry name" value="TlpA_like_family"/>
    <property type="match status" value="1"/>
</dbReference>
<keyword evidence="4" id="KW-1015">Disulfide bond</keyword>
<keyword evidence="5" id="KW-0676">Redox-active center</keyword>